<feature type="transmembrane region" description="Helical" evidence="2">
    <location>
        <begin position="227"/>
        <end position="255"/>
    </location>
</feature>
<organism evidence="3 4">
    <name type="scientific">Salinadaptatus halalkaliphilus</name>
    <dbReference type="NCBI Taxonomy" id="2419781"/>
    <lineage>
        <taxon>Archaea</taxon>
        <taxon>Methanobacteriati</taxon>
        <taxon>Methanobacteriota</taxon>
        <taxon>Stenosarchaea group</taxon>
        <taxon>Halobacteria</taxon>
        <taxon>Halobacteriales</taxon>
        <taxon>Natrialbaceae</taxon>
        <taxon>Salinadaptatus</taxon>
    </lineage>
</organism>
<feature type="compositionally biased region" description="Acidic residues" evidence="1">
    <location>
        <begin position="486"/>
        <end position="498"/>
    </location>
</feature>
<sequence length="554" mass="59720">MLALRQLSRSVVATDRLLAVAIVVTLLEGLVRLGLALALEPYFGDIWLSIAVVAWPPVVAVIGLTAIVSTTRTGDDDRPREWGEHVAAFARKLPALTAIATVGHWVTVVVGAAVFLVIDTPLRYTLYWLGYDGLFTFHVAVYGTFVGIAVGTLLTWVVPGIAVVRVGGGERARTAAVAAITAPVARPRSVATLIGATLAFVGLAAGVTLAVARAVRWIDAAGLADGPVLAVSLAVGGLVLVFAGGYWLAWTIVFVGDRFGTRASKSSNGTKDARWAHGGDHGRRSVPVARLALACLLVTALVGTAGAVRTNEIRPVDSSPEPLPDDPDELYATALENTDRTSHEFRWYQPAENGDELAYEFELDREDRRLWVSLEGLDQYYTTGVFYNGHRAPLPGYVLMTEEGIPRLGEPSRDAEGWTVASEDDGELTLEMTDPHAVYNAQTGQDLEDLVDDPEVHESRLRMTVDTDTGTLAGGEYRLHVSESDGVSDESDFEDVGDDDRTADGPDATATPDDGDDAYDVYHVYEYETGSEVDRPDELGSAGVGEWFWRLFVY</sequence>
<accession>A0A4S3TQX3</accession>
<keyword evidence="2" id="KW-0812">Transmembrane</keyword>
<dbReference type="AlphaFoldDB" id="A0A4S3TQX3"/>
<evidence type="ECO:0000256" key="2">
    <source>
        <dbReference type="SAM" id="Phobius"/>
    </source>
</evidence>
<reference evidence="3 4" key="1">
    <citation type="submission" date="2018-10" db="EMBL/GenBank/DDBJ databases">
        <title>Natronolimnobius sp. XQ-INN 246 isolated from Inner Mongolia Autonomous Region of China.</title>
        <authorList>
            <person name="Xue Q."/>
        </authorList>
    </citation>
    <scope>NUCLEOTIDE SEQUENCE [LARGE SCALE GENOMIC DNA]</scope>
    <source>
        <strain evidence="3 4">XQ-INN 246</strain>
    </source>
</reference>
<feature type="transmembrane region" description="Helical" evidence="2">
    <location>
        <begin position="138"/>
        <end position="164"/>
    </location>
</feature>
<feature type="transmembrane region" description="Helical" evidence="2">
    <location>
        <begin position="95"/>
        <end position="118"/>
    </location>
</feature>
<dbReference type="EMBL" id="RBZW01000012">
    <property type="protein sequence ID" value="THE66030.1"/>
    <property type="molecule type" value="Genomic_DNA"/>
</dbReference>
<name>A0A4S3TQX3_9EURY</name>
<dbReference type="OrthoDB" id="177633at2157"/>
<feature type="transmembrane region" description="Helical" evidence="2">
    <location>
        <begin position="46"/>
        <end position="68"/>
    </location>
</feature>
<evidence type="ECO:0000313" key="3">
    <source>
        <dbReference type="EMBL" id="THE66030.1"/>
    </source>
</evidence>
<feature type="transmembrane region" description="Helical" evidence="2">
    <location>
        <begin position="190"/>
        <end position="215"/>
    </location>
</feature>
<proteinExistence type="predicted"/>
<gene>
    <name evidence="3" type="ORF">D8Y22_03655</name>
</gene>
<evidence type="ECO:0000313" key="4">
    <source>
        <dbReference type="Proteomes" id="UP000318864"/>
    </source>
</evidence>
<feature type="transmembrane region" description="Helical" evidence="2">
    <location>
        <begin position="291"/>
        <end position="308"/>
    </location>
</feature>
<dbReference type="Proteomes" id="UP000318864">
    <property type="component" value="Unassembled WGS sequence"/>
</dbReference>
<evidence type="ECO:0000256" key="1">
    <source>
        <dbReference type="SAM" id="MobiDB-lite"/>
    </source>
</evidence>
<comment type="caution">
    <text evidence="3">The sequence shown here is derived from an EMBL/GenBank/DDBJ whole genome shotgun (WGS) entry which is preliminary data.</text>
</comment>
<protein>
    <submittedName>
        <fullName evidence="3">Uncharacterized protein</fullName>
    </submittedName>
</protein>
<keyword evidence="2" id="KW-0472">Membrane</keyword>
<keyword evidence="4" id="KW-1185">Reference proteome</keyword>
<dbReference type="RefSeq" id="WP_141463367.1">
    <property type="nucleotide sequence ID" value="NZ_RBZW01000012.1"/>
</dbReference>
<keyword evidence="2" id="KW-1133">Transmembrane helix</keyword>
<feature type="region of interest" description="Disordered" evidence="1">
    <location>
        <begin position="480"/>
        <end position="520"/>
    </location>
</feature>